<accession>A0A151J2X7</accession>
<dbReference type="EMBL" id="KQ980318">
    <property type="protein sequence ID" value="KYN16671.1"/>
    <property type="molecule type" value="Genomic_DNA"/>
</dbReference>
<feature type="domain" description="HAT C-terminal dimerisation" evidence="1">
    <location>
        <begin position="564"/>
        <end position="617"/>
    </location>
</feature>
<dbReference type="Pfam" id="PF05699">
    <property type="entry name" value="Dimer_Tnp_hAT"/>
    <property type="match status" value="1"/>
</dbReference>
<protein>
    <recommendedName>
        <fullName evidence="1">HAT C-terminal dimerisation domain-containing protein</fullName>
    </recommendedName>
</protein>
<evidence type="ECO:0000313" key="3">
    <source>
        <dbReference type="Proteomes" id="UP000078492"/>
    </source>
</evidence>
<evidence type="ECO:0000259" key="1">
    <source>
        <dbReference type="Pfam" id="PF05699"/>
    </source>
</evidence>
<proteinExistence type="predicted"/>
<dbReference type="Proteomes" id="UP000078492">
    <property type="component" value="Unassembled WGS sequence"/>
</dbReference>
<reference evidence="2 3" key="1">
    <citation type="submission" date="2015-09" db="EMBL/GenBank/DDBJ databases">
        <title>Trachymyrmex cornetzi WGS genome.</title>
        <authorList>
            <person name="Nygaard S."/>
            <person name="Hu H."/>
            <person name="Boomsma J."/>
            <person name="Zhang G."/>
        </authorList>
    </citation>
    <scope>NUCLEOTIDE SEQUENCE [LARGE SCALE GENOMIC DNA]</scope>
    <source>
        <strain evidence="2">Tcor2-1</strain>
        <tissue evidence="2">Whole body</tissue>
    </source>
</reference>
<dbReference type="InterPro" id="IPR008906">
    <property type="entry name" value="HATC_C_dom"/>
</dbReference>
<dbReference type="GO" id="GO:0046983">
    <property type="term" value="F:protein dimerization activity"/>
    <property type="evidence" value="ECO:0007669"/>
    <property type="project" value="InterPro"/>
</dbReference>
<evidence type="ECO:0000313" key="2">
    <source>
        <dbReference type="EMBL" id="KYN16671.1"/>
    </source>
</evidence>
<gene>
    <name evidence="2" type="ORF">ALC57_11060</name>
</gene>
<dbReference type="PANTHER" id="PTHR37162:SF1">
    <property type="entry name" value="BED-TYPE DOMAIN-CONTAINING PROTEIN"/>
    <property type="match status" value="1"/>
</dbReference>
<dbReference type="SUPFAM" id="SSF53098">
    <property type="entry name" value="Ribonuclease H-like"/>
    <property type="match status" value="1"/>
</dbReference>
<dbReference type="PANTHER" id="PTHR37162">
    <property type="entry name" value="HAT FAMILY DIMERISATION DOMAINCONTAINING PROTEIN-RELATED"/>
    <property type="match status" value="1"/>
</dbReference>
<dbReference type="InterPro" id="IPR012337">
    <property type="entry name" value="RNaseH-like_sf"/>
</dbReference>
<name>A0A151J2X7_9HYME</name>
<dbReference type="AlphaFoldDB" id="A0A151J2X7"/>
<organism evidence="2 3">
    <name type="scientific">Trachymyrmex cornetzi</name>
    <dbReference type="NCBI Taxonomy" id="471704"/>
    <lineage>
        <taxon>Eukaryota</taxon>
        <taxon>Metazoa</taxon>
        <taxon>Ecdysozoa</taxon>
        <taxon>Arthropoda</taxon>
        <taxon>Hexapoda</taxon>
        <taxon>Insecta</taxon>
        <taxon>Pterygota</taxon>
        <taxon>Neoptera</taxon>
        <taxon>Endopterygota</taxon>
        <taxon>Hymenoptera</taxon>
        <taxon>Apocrita</taxon>
        <taxon>Aculeata</taxon>
        <taxon>Formicoidea</taxon>
        <taxon>Formicidae</taxon>
        <taxon>Myrmicinae</taxon>
        <taxon>Trachymyrmex</taxon>
    </lineage>
</organism>
<dbReference type="STRING" id="471704.A0A151J2X7"/>
<sequence length="654" mass="75246">MEKGAIKKRRIRAFQSSWLDEDVFKGWLAPYHQEDKAICTACNTLIRCGKSDLIKHSQGVKHVENINLKKSVDIDNNKSEKLSHKDKVKQFEIKLAAFYAEHNVAFYTVDHLVPLLKDICMDLKVVQDFTLGRLKCTNIVKDVISKIVDNLQSSRFSILIDESTDISDSKLMCILVRYVSPVNKKVVTQLLELVTLDARDCSVSKLFEIFKNLLEEKKIPLKNIVGMACDNASVMIGCNNSFMQRLKLEIPRLVTLNCICHSSAIVASKACEKLPSSCENLIRSISTYISGSAKRCAILREFQEFFEVERNKLLKLSNTRWLILQKCVVRILENWNVLQNYFVLAVVEDKLKSAEVILSHLNDDIIKAYFLFLKYVLNFFNSFNALFQSRKILVHQLFESSQQLIRQLGRNFMTVNSLKCINNLNVDNEQNILNLENIHVGLECENLLKSLPLECRQQIKLACLDFYKTAVQEMLKRLPYKDPLFEHLTFLDPKIALYDENRIKIKDLSHIAVIIENIDITQLDFEWRILPSIFDDEQTKELASLEIDEMWGKILAHKDFNDEIMFPNLQLLVEAVLSLPHSNAEAERIFSIVTDAKNKKRNRLSNDTVSAICVTRSSFQAEGINCTNFEIDPRHLELHNSQNLYGNKNTSDEA</sequence>
<keyword evidence="3" id="KW-1185">Reference proteome</keyword>